<dbReference type="InterPro" id="IPR001173">
    <property type="entry name" value="Glyco_trans_2-like"/>
</dbReference>
<feature type="domain" description="Glycosyltransferase 2-like" evidence="1">
    <location>
        <begin position="5"/>
        <end position="136"/>
    </location>
</feature>
<proteinExistence type="predicted"/>
<dbReference type="CDD" id="cd00761">
    <property type="entry name" value="Glyco_tranf_GTA_type"/>
    <property type="match status" value="1"/>
</dbReference>
<gene>
    <name evidence="2" type="ORF">IXB50_04240</name>
</gene>
<dbReference type="Proteomes" id="UP000717364">
    <property type="component" value="Unassembled WGS sequence"/>
</dbReference>
<reference evidence="2" key="1">
    <citation type="submission" date="2020-11" db="EMBL/GenBank/DDBJ databases">
        <authorList>
            <person name="Konstantinou D."/>
            <person name="Gkelis S."/>
            <person name="Popin R."/>
            <person name="Fewer D."/>
            <person name="Sivonen K."/>
        </authorList>
    </citation>
    <scope>NUCLEOTIDE SEQUENCE</scope>
    <source>
        <strain evidence="2">TAU-MAC 1115</strain>
    </source>
</reference>
<dbReference type="Pfam" id="PF00535">
    <property type="entry name" value="Glycos_transf_2"/>
    <property type="match status" value="1"/>
</dbReference>
<dbReference type="EMBL" id="JADOES010000005">
    <property type="protein sequence ID" value="MBT9314629.1"/>
    <property type="molecule type" value="Genomic_DNA"/>
</dbReference>
<dbReference type="AlphaFoldDB" id="A0A947DDM0"/>
<dbReference type="SUPFAM" id="SSF53448">
    <property type="entry name" value="Nucleotide-diphospho-sugar transferases"/>
    <property type="match status" value="1"/>
</dbReference>
<keyword evidence="3" id="KW-1185">Reference proteome</keyword>
<evidence type="ECO:0000313" key="3">
    <source>
        <dbReference type="Proteomes" id="UP000717364"/>
    </source>
</evidence>
<dbReference type="InterPro" id="IPR029044">
    <property type="entry name" value="Nucleotide-diphossugar_trans"/>
</dbReference>
<dbReference type="PANTHER" id="PTHR43685:SF2">
    <property type="entry name" value="GLYCOSYLTRANSFERASE 2-LIKE DOMAIN-CONTAINING PROTEIN"/>
    <property type="match status" value="1"/>
</dbReference>
<name>A0A947DDM0_9CYAN</name>
<accession>A0A947DDM0</accession>
<comment type="caution">
    <text evidence="2">The sequence shown here is derived from an EMBL/GenBank/DDBJ whole genome shotgun (WGS) entry which is preliminary data.</text>
</comment>
<dbReference type="InterPro" id="IPR050834">
    <property type="entry name" value="Glycosyltransf_2"/>
</dbReference>
<dbReference type="RefSeq" id="WP_215607699.1">
    <property type="nucleotide sequence ID" value="NZ_JADOES010000005.1"/>
</dbReference>
<dbReference type="NCBIfam" id="NF038302">
    <property type="entry name" value="EPS_HpsE"/>
    <property type="match status" value="1"/>
</dbReference>
<organism evidence="2 3">
    <name type="scientific">Leptothoe spongobia TAU-MAC 1115</name>
    <dbReference type="NCBI Taxonomy" id="1967444"/>
    <lineage>
        <taxon>Bacteria</taxon>
        <taxon>Bacillati</taxon>
        <taxon>Cyanobacteriota</taxon>
        <taxon>Cyanophyceae</taxon>
        <taxon>Nodosilineales</taxon>
        <taxon>Cymatolegaceae</taxon>
        <taxon>Leptothoe</taxon>
        <taxon>Leptothoe spongobia</taxon>
    </lineage>
</organism>
<dbReference type="PANTHER" id="PTHR43685">
    <property type="entry name" value="GLYCOSYLTRANSFERASE"/>
    <property type="match status" value="1"/>
</dbReference>
<reference evidence="2" key="2">
    <citation type="journal article" date="2021" name="Mar. Drugs">
        <title>Genome Reduction and Secondary Metabolism of the Marine Sponge-Associated Cyanobacterium Leptothoe.</title>
        <authorList>
            <person name="Konstantinou D."/>
            <person name="Popin R.V."/>
            <person name="Fewer D.P."/>
            <person name="Sivonen K."/>
            <person name="Gkelis S."/>
        </authorList>
    </citation>
    <scope>NUCLEOTIDE SEQUENCE</scope>
    <source>
        <strain evidence="2">TAU-MAC 1115</strain>
    </source>
</reference>
<evidence type="ECO:0000259" key="1">
    <source>
        <dbReference type="Pfam" id="PF00535"/>
    </source>
</evidence>
<evidence type="ECO:0000313" key="2">
    <source>
        <dbReference type="EMBL" id="MBT9314629.1"/>
    </source>
</evidence>
<sequence length="359" mass="40946">MVDFSVAIRLYNGALILPKILDALSAQSIADSIDWEIIIVDNNSIDGTADIVQMYQQRWTACPLKYVLETQQGAAFARRRAIAEAAGTWIGFLDDDNVPSLDWVQSAYDFGVLHPQAAAFGSQIHPNYETAPPVNFERIAQFIPVVERDEVICFTTGWRAMSNLVPPGAGLVILRQAWLKHVPNSLMRQGPVGDSLNFKGEDVEALLYLKKAGWEIWFNPLMQIEHQIPSWRFERSYLLRFFHGIGLSKYATRMVGTSFWKRLLLTLLFMGNDGRKLLQHLIKHHRHLRQDVVSAAELQLFISSFLSPIYAWKRYFTRYITTRLRSNPVDEKESDLNHVQVETCGFSHGKTPVLDVDKV</sequence>
<dbReference type="Gene3D" id="3.90.550.10">
    <property type="entry name" value="Spore Coat Polysaccharide Biosynthesis Protein SpsA, Chain A"/>
    <property type="match status" value="1"/>
</dbReference>
<protein>
    <submittedName>
        <fullName evidence="2">Glycosyltransferase family 2 protein</fullName>
    </submittedName>
</protein>